<reference evidence="5 6" key="1">
    <citation type="journal article" date="2018" name="Front. Microbiol.">
        <title>Genomic and genetic insights into a cosmopolitan fungus, Paecilomyces variotii (Eurotiales).</title>
        <authorList>
            <person name="Urquhart A.S."/>
            <person name="Mondo S.J."/>
            <person name="Makela M.R."/>
            <person name="Hane J.K."/>
            <person name="Wiebenga A."/>
            <person name="He G."/>
            <person name="Mihaltcheva S."/>
            <person name="Pangilinan J."/>
            <person name="Lipzen A."/>
            <person name="Barry K."/>
            <person name="de Vries R.P."/>
            <person name="Grigoriev I.V."/>
            <person name="Idnurm A."/>
        </authorList>
    </citation>
    <scope>NUCLEOTIDE SEQUENCE [LARGE SCALE GENOMIC DNA]</scope>
    <source>
        <strain evidence="5 6">CBS 101075</strain>
    </source>
</reference>
<dbReference type="SUPFAM" id="SSF52540">
    <property type="entry name" value="P-loop containing nucleoside triphosphate hydrolases"/>
    <property type="match status" value="2"/>
</dbReference>
<keyword evidence="1" id="KW-0175">Coiled coil</keyword>
<dbReference type="Gene3D" id="3.40.50.300">
    <property type="entry name" value="P-loop containing nucleotide triphosphate hydrolases"/>
    <property type="match status" value="2"/>
</dbReference>
<feature type="compositionally biased region" description="Basic and acidic residues" evidence="2">
    <location>
        <begin position="449"/>
        <end position="460"/>
    </location>
</feature>
<feature type="coiled-coil region" evidence="1">
    <location>
        <begin position="504"/>
        <end position="531"/>
    </location>
</feature>
<dbReference type="PANTHER" id="PTHR36681">
    <property type="entry name" value="NUCLEAR GTPASE, GERMINAL CENTER-ASSOCIATED, TANDEM DUPLICATE 3"/>
    <property type="match status" value="1"/>
</dbReference>
<dbReference type="InterPro" id="IPR027417">
    <property type="entry name" value="P-loop_NTPase"/>
</dbReference>
<dbReference type="Pfam" id="PF00350">
    <property type="entry name" value="Dynamin_N"/>
    <property type="match status" value="1"/>
</dbReference>
<feature type="compositionally biased region" description="Acidic residues" evidence="2">
    <location>
        <begin position="461"/>
        <end position="481"/>
    </location>
</feature>
<keyword evidence="6" id="KW-1185">Reference proteome</keyword>
<dbReference type="RefSeq" id="XP_028483839.1">
    <property type="nucleotide sequence ID" value="XM_028633688.1"/>
</dbReference>
<dbReference type="InterPro" id="IPR056024">
    <property type="entry name" value="DUF7605"/>
</dbReference>
<feature type="compositionally biased region" description="Basic and acidic residues" evidence="2">
    <location>
        <begin position="12"/>
        <end position="25"/>
    </location>
</feature>
<dbReference type="VEuPathDB" id="FungiDB:C8Q69DRAFT_529219"/>
<dbReference type="STRING" id="264951.A0A443HQY5"/>
<dbReference type="Proteomes" id="UP000283841">
    <property type="component" value="Unassembled WGS sequence"/>
</dbReference>
<feature type="region of interest" description="Disordered" evidence="2">
    <location>
        <begin position="432"/>
        <end position="482"/>
    </location>
</feature>
<feature type="compositionally biased region" description="Basic and acidic residues" evidence="2">
    <location>
        <begin position="34"/>
        <end position="43"/>
    </location>
</feature>
<evidence type="ECO:0000256" key="2">
    <source>
        <dbReference type="SAM" id="MobiDB-lite"/>
    </source>
</evidence>
<dbReference type="GeneID" id="39602965"/>
<feature type="domain" description="Dynamin N-terminal" evidence="3">
    <location>
        <begin position="98"/>
        <end position="334"/>
    </location>
</feature>
<dbReference type="Pfam" id="PF24564">
    <property type="entry name" value="DUF7605"/>
    <property type="match status" value="1"/>
</dbReference>
<evidence type="ECO:0000259" key="3">
    <source>
        <dbReference type="Pfam" id="PF00350"/>
    </source>
</evidence>
<feature type="domain" description="DUF7605" evidence="4">
    <location>
        <begin position="756"/>
        <end position="916"/>
    </location>
</feature>
<accession>A0A443HQY5</accession>
<organism evidence="5 6">
    <name type="scientific">Byssochlamys spectabilis</name>
    <name type="common">Paecilomyces variotii</name>
    <dbReference type="NCBI Taxonomy" id="264951"/>
    <lineage>
        <taxon>Eukaryota</taxon>
        <taxon>Fungi</taxon>
        <taxon>Dikarya</taxon>
        <taxon>Ascomycota</taxon>
        <taxon>Pezizomycotina</taxon>
        <taxon>Eurotiomycetes</taxon>
        <taxon>Eurotiomycetidae</taxon>
        <taxon>Eurotiales</taxon>
        <taxon>Thermoascaceae</taxon>
        <taxon>Paecilomyces</taxon>
    </lineage>
</organism>
<gene>
    <name evidence="5" type="ORF">C8Q69DRAFT_529219</name>
</gene>
<sequence length="1044" mass="118186">MESNPALNQGSREQEQSSDRHERQSSQRSNSQVLHEENNREDAQITYSVEELETTIEKGVKAIELLREVFQKYGTCDQHWEGEIAKVLNTTDKTKFVIGIIGTTGAGKSSLINALVDEERLVPTNCLRACTAVATEVSYNDGVSRYKARIEFIQRDAWEKELRILFQDLSDSSGDVVHDSSLPRDSEVAMALDKIKAVYPSLSREEILASSVEKLLNDSKLTETFGTTLIFEEENPKKFYERLKSYVDSKEKRRGKKKEAQKDEPEWWPLIRVVKIYVKADALSTGAVIVDLPGVQDSNTARVAVAEEYMKKCSAHWVVAPITRAVDDAIAKKLLGDNMKRQLAMDSAFESITFICTKTDDVSTTEAHESLDLQLTGLIEESETKKIERDLLESEIEELQTIADSVTTELAQTFEKLVAWQELLATSRDGEEVYPPMEFSSPLKRKRGRGDTPERKRPEVDDSDDELAMSDDGGDTGEETELNQVTEAPERLRPLTESDVSSKLEELKSRRDELVSKRDDLAQQIKEKERALNDVFMSEEAIQGLINIECIRARNEYSKGAIRRDFATGLKELDDEQLEAIDPDNFDPEIQIRDYEKLGRNLPVFCVSSRGYQKVSGRLRRDSLIPGFNNPADTEIPQLQKHCRLLADTARKSSCLNVLRGISQLFQSLNLWALQRESSEVSEKKRIELQSELENHFVALKKALVALIESLFDEQLDTFEGHVFQRLRHAALRGRSKAMAVVHRWNEPHTGRGGQMIPGYRWNTYRAICRRSGVLQGVYRKLDWNQELCDPMLRDLLPSWQRAFQSNLPDQLGRAVSGSENLLQGFHNSLMHGNEVVTGHYRTILTTQNDNYRRSLGVLFLSAAQSFKDLQRRVSREFTPAIAEAMESAYEQCTEQRGAGSLQRMRRIMEVKTENARNYMFDDSAEKAAESLLGEIKSIQDNITNGIRTHLENIWRDYYAAIVAPQLAAFNETQIEIKSEIASIVKLAQDELDLNSKLLQRPASRGHSGDVADQRNIDSTSAMDVLSGCVEAEEHVSVKVEDAA</sequence>
<comment type="caution">
    <text evidence="5">The sequence shown here is derived from an EMBL/GenBank/DDBJ whole genome shotgun (WGS) entry which is preliminary data.</text>
</comment>
<dbReference type="AlphaFoldDB" id="A0A443HQY5"/>
<feature type="coiled-coil region" evidence="1">
    <location>
        <begin position="382"/>
        <end position="409"/>
    </location>
</feature>
<dbReference type="InterPro" id="IPR045063">
    <property type="entry name" value="Dynamin_N"/>
</dbReference>
<protein>
    <recommendedName>
        <fullName evidence="7">Nuclear GTPase SLIP-GC</fullName>
    </recommendedName>
</protein>
<name>A0A443HQY5_BYSSP</name>
<evidence type="ECO:0000313" key="6">
    <source>
        <dbReference type="Proteomes" id="UP000283841"/>
    </source>
</evidence>
<dbReference type="PANTHER" id="PTHR36681:SF3">
    <property type="entry name" value="NUCLEAR GTPASE, GERMINAL CENTER-ASSOCIATED, TANDEM DUPLICATE 3"/>
    <property type="match status" value="1"/>
</dbReference>
<proteinExistence type="predicted"/>
<feature type="compositionally biased region" description="Polar residues" evidence="2">
    <location>
        <begin position="1"/>
        <end position="11"/>
    </location>
</feature>
<evidence type="ECO:0000313" key="5">
    <source>
        <dbReference type="EMBL" id="RWQ94194.1"/>
    </source>
</evidence>
<evidence type="ECO:0000259" key="4">
    <source>
        <dbReference type="Pfam" id="PF24564"/>
    </source>
</evidence>
<feature type="region of interest" description="Disordered" evidence="2">
    <location>
        <begin position="1"/>
        <end position="44"/>
    </location>
</feature>
<evidence type="ECO:0000256" key="1">
    <source>
        <dbReference type="SAM" id="Coils"/>
    </source>
</evidence>
<evidence type="ECO:0008006" key="7">
    <source>
        <dbReference type="Google" id="ProtNLM"/>
    </source>
</evidence>
<dbReference type="EMBL" id="RCNU01000008">
    <property type="protein sequence ID" value="RWQ94194.1"/>
    <property type="molecule type" value="Genomic_DNA"/>
</dbReference>